<keyword evidence="3" id="KW-0029">Amino-acid transport</keyword>
<feature type="transmembrane region" description="Helical" evidence="6">
    <location>
        <begin position="337"/>
        <end position="358"/>
    </location>
</feature>
<organism evidence="8">
    <name type="scientific">Salvia splendens</name>
    <name type="common">Scarlet sage</name>
    <dbReference type="NCBI Taxonomy" id="180675"/>
    <lineage>
        <taxon>Eukaryota</taxon>
        <taxon>Viridiplantae</taxon>
        <taxon>Streptophyta</taxon>
        <taxon>Embryophyta</taxon>
        <taxon>Tracheophyta</taxon>
        <taxon>Spermatophyta</taxon>
        <taxon>Magnoliopsida</taxon>
        <taxon>eudicotyledons</taxon>
        <taxon>Gunneridae</taxon>
        <taxon>Pentapetalae</taxon>
        <taxon>asterids</taxon>
        <taxon>lamiids</taxon>
        <taxon>Lamiales</taxon>
        <taxon>Lamiaceae</taxon>
        <taxon>Nepetoideae</taxon>
        <taxon>Mentheae</taxon>
        <taxon>Salviinae</taxon>
        <taxon>Salvia</taxon>
        <taxon>Salvia subgen. Calosphace</taxon>
        <taxon>core Calosphace</taxon>
    </lineage>
</organism>
<feature type="transmembrane region" description="Helical" evidence="6">
    <location>
        <begin position="439"/>
        <end position="456"/>
    </location>
</feature>
<dbReference type="EMBL" id="PNBA02000015">
    <property type="protein sequence ID" value="KAG6398324.1"/>
    <property type="molecule type" value="Genomic_DNA"/>
</dbReference>
<feature type="transmembrane region" description="Helical" evidence="6">
    <location>
        <begin position="98"/>
        <end position="120"/>
    </location>
</feature>
<keyword evidence="5 6" id="KW-0472">Membrane</keyword>
<feature type="transmembrane region" description="Helical" evidence="6">
    <location>
        <begin position="166"/>
        <end position="186"/>
    </location>
</feature>
<keyword evidence="2 6" id="KW-0812">Transmembrane</keyword>
<dbReference type="GO" id="GO:0015179">
    <property type="term" value="F:L-amino acid transmembrane transporter activity"/>
    <property type="evidence" value="ECO:0007669"/>
    <property type="project" value="TreeGrafter"/>
</dbReference>
<evidence type="ECO:0000256" key="3">
    <source>
        <dbReference type="ARBA" id="ARBA00022970"/>
    </source>
</evidence>
<evidence type="ECO:0000313" key="8">
    <source>
        <dbReference type="EMBL" id="KAG6398324.1"/>
    </source>
</evidence>
<evidence type="ECO:0000256" key="5">
    <source>
        <dbReference type="ARBA" id="ARBA00023136"/>
    </source>
</evidence>
<dbReference type="PANTHER" id="PTHR22950:SF705">
    <property type="entry name" value="AMINO ACID TRANSPORTER AVT1I-LIKE"/>
    <property type="match status" value="1"/>
</dbReference>
<feature type="transmembrane region" description="Helical" evidence="6">
    <location>
        <begin position="404"/>
        <end position="427"/>
    </location>
</feature>
<comment type="subcellular location">
    <subcellularLocation>
        <location evidence="1">Membrane</location>
        <topology evidence="1">Multi-pass membrane protein</topology>
    </subcellularLocation>
</comment>
<sequence length="520" mass="56510">MQDACDSVTVPILVDSNNGTASFLKTTFNGLNSLLGIAVLSVPYALSCGDWASLILLLVISSATCYTGLLIKKCMEADPNIRTYPGIGEKAFGARGRLVVSIFMNLELYLLAIGFLILVADNLHSLLPDLLVNVQGRSVINGRQTCILLAALIIMPTVWIDNLTTLSYVSATGIVVTVVIAGSVVWSGESDGVGFNQKGVFFNWRGLPTKIIENTWLHLSRSNFTYKLTMQVRENDKLGVCGVDKSEKGESVSYNSTGTTSFFKTTFNTVNTLAGVRIMSIPYAISSGGWLSLIPLFVIASATFYTGLLIKRCMDADPSVRSYPDIGDKAFGRKGRILISVSIHLELFLIDVGFLILAGDNLHKLLPNLETNIHGIQIGGPRSFIILVALMVLPLIWINKMTTLSYISATGVLAYVVILGSVLWSGLFDGVGFHQNGVLINWSGLPTACSLYTMCYHAHSVFPTLYNSSSNQRQFHLVLFVGFVFSTATYVSMAIIGYLMFGSEVKSQITLSLHSSNNQL</sequence>
<protein>
    <recommendedName>
        <fullName evidence="7">Amino acid transporter transmembrane domain-containing protein</fullName>
    </recommendedName>
</protein>
<evidence type="ECO:0000313" key="9">
    <source>
        <dbReference type="Proteomes" id="UP000298416"/>
    </source>
</evidence>
<feature type="transmembrane region" description="Helical" evidence="6">
    <location>
        <begin position="289"/>
        <end position="310"/>
    </location>
</feature>
<keyword evidence="4 6" id="KW-1133">Transmembrane helix</keyword>
<feature type="transmembrane region" description="Helical" evidence="6">
    <location>
        <begin position="477"/>
        <end position="501"/>
    </location>
</feature>
<reference evidence="8" key="1">
    <citation type="submission" date="2018-01" db="EMBL/GenBank/DDBJ databases">
        <authorList>
            <person name="Mao J.F."/>
        </authorList>
    </citation>
    <scope>NUCLEOTIDE SEQUENCE</scope>
    <source>
        <strain evidence="8">Huo1</strain>
        <tissue evidence="8">Leaf</tissue>
    </source>
</reference>
<keyword evidence="9" id="KW-1185">Reference proteome</keyword>
<evidence type="ECO:0000256" key="2">
    <source>
        <dbReference type="ARBA" id="ARBA00022692"/>
    </source>
</evidence>
<evidence type="ECO:0000259" key="7">
    <source>
        <dbReference type="Pfam" id="PF01490"/>
    </source>
</evidence>
<dbReference type="PANTHER" id="PTHR22950">
    <property type="entry name" value="AMINO ACID TRANSPORTER"/>
    <property type="match status" value="1"/>
</dbReference>
<dbReference type="AlphaFoldDB" id="A0A8X8ZBV3"/>
<dbReference type="Pfam" id="PF01490">
    <property type="entry name" value="Aa_trans"/>
    <property type="match status" value="2"/>
</dbReference>
<dbReference type="GO" id="GO:0005774">
    <property type="term" value="C:vacuolar membrane"/>
    <property type="evidence" value="ECO:0007669"/>
    <property type="project" value="TreeGrafter"/>
</dbReference>
<gene>
    <name evidence="8" type="ORF">SASPL_139782</name>
</gene>
<accession>A0A8X8ZBV3</accession>
<feature type="transmembrane region" description="Helical" evidence="6">
    <location>
        <begin position="51"/>
        <end position="71"/>
    </location>
</feature>
<feature type="transmembrane region" description="Helical" evidence="6">
    <location>
        <begin position="378"/>
        <end position="397"/>
    </location>
</feature>
<name>A0A8X8ZBV3_SALSN</name>
<evidence type="ECO:0000256" key="6">
    <source>
        <dbReference type="SAM" id="Phobius"/>
    </source>
</evidence>
<dbReference type="Proteomes" id="UP000298416">
    <property type="component" value="Unassembled WGS sequence"/>
</dbReference>
<proteinExistence type="predicted"/>
<evidence type="ECO:0000256" key="4">
    <source>
        <dbReference type="ARBA" id="ARBA00022989"/>
    </source>
</evidence>
<dbReference type="InterPro" id="IPR013057">
    <property type="entry name" value="AA_transpt_TM"/>
</dbReference>
<evidence type="ECO:0000256" key="1">
    <source>
        <dbReference type="ARBA" id="ARBA00004141"/>
    </source>
</evidence>
<keyword evidence="3" id="KW-0813">Transport</keyword>
<feature type="domain" description="Amino acid transporter transmembrane" evidence="7">
    <location>
        <begin position="259"/>
        <end position="516"/>
    </location>
</feature>
<reference evidence="8" key="2">
    <citation type="submission" date="2020-08" db="EMBL/GenBank/DDBJ databases">
        <title>Plant Genome Project.</title>
        <authorList>
            <person name="Zhang R.-G."/>
        </authorList>
    </citation>
    <scope>NUCLEOTIDE SEQUENCE</scope>
    <source>
        <strain evidence="8">Huo1</strain>
        <tissue evidence="8">Leaf</tissue>
    </source>
</reference>
<comment type="caution">
    <text evidence="8">The sequence shown here is derived from an EMBL/GenBank/DDBJ whole genome shotgun (WGS) entry which is preliminary data.</text>
</comment>
<feature type="transmembrane region" description="Helical" evidence="6">
    <location>
        <begin position="140"/>
        <end position="159"/>
    </location>
</feature>
<feature type="domain" description="Amino acid transporter transmembrane" evidence="7">
    <location>
        <begin position="20"/>
        <end position="200"/>
    </location>
</feature>